<evidence type="ECO:0000313" key="1">
    <source>
        <dbReference type="EMBL" id="AFK62843.1"/>
    </source>
</evidence>
<dbReference type="AlphaFoldDB" id="I3UCV5"/>
<reference evidence="1 2" key="1">
    <citation type="journal article" date="2011" name="J. Bacteriol.">
        <title>Whole-genome shotgun sequencing of the sulfur-oxidizing chemoautotroph Tetrathiobacter kashmirensis.</title>
        <authorList>
            <person name="Ghosh W."/>
            <person name="George A."/>
            <person name="Agarwal A."/>
            <person name="Raj P."/>
            <person name="Alam M."/>
            <person name="Pyne P."/>
            <person name="Das Gupta S.K."/>
        </authorList>
    </citation>
    <scope>NUCLEOTIDE SEQUENCE [LARGE SCALE GENOMIC DNA]</scope>
    <source>
        <strain evidence="1 2">WT001</strain>
    </source>
</reference>
<protein>
    <submittedName>
        <fullName evidence="1">Uncharacterized protein</fullName>
    </submittedName>
</protein>
<dbReference type="EMBL" id="CP003555">
    <property type="protein sequence ID" value="AFK62843.1"/>
    <property type="molecule type" value="Genomic_DNA"/>
</dbReference>
<keyword evidence="2" id="KW-1185">Reference proteome</keyword>
<dbReference type="HOGENOM" id="CLU_127515_3_1_4"/>
<dbReference type="KEGG" id="aka:TKWG_13720"/>
<sequence length="98" mass="10872">MKVILHAPTASALERARNNATNLKREDPDAHVRIIANAQAVGAALDIVHEQLDSITWLCPISLDRAGRQNREPLQVLTGPAVLEMVRLQQDGWVYLRA</sequence>
<reference evidence="2" key="2">
    <citation type="journal article" date="2013" name="PLoS ONE">
        <title>Genome implosion elicits host-confinement in Alcaligenaceae: evidence from the comparative genomics of Tetrathiobacter kashmirensis, a pathogen in the making.</title>
        <authorList>
            <person name="Ghosh W."/>
            <person name="Alam M."/>
            <person name="Roy C."/>
            <person name="Pyne P."/>
            <person name="George A."/>
            <person name="Chakraborty R."/>
            <person name="Majumder S."/>
            <person name="Agarwal A."/>
            <person name="Chakraborty S."/>
            <person name="Majumdar S."/>
            <person name="Gupta S.K."/>
        </authorList>
    </citation>
    <scope>NUCLEOTIDE SEQUENCE [LARGE SCALE GENOMIC DNA]</scope>
    <source>
        <strain evidence="2">WT001</strain>
    </source>
</reference>
<dbReference type="Gene3D" id="3.40.1260.10">
    <property type="entry name" value="DsrEFH-like"/>
    <property type="match status" value="1"/>
</dbReference>
<dbReference type="SUPFAM" id="SSF75169">
    <property type="entry name" value="DsrEFH-like"/>
    <property type="match status" value="1"/>
</dbReference>
<dbReference type="InterPro" id="IPR027396">
    <property type="entry name" value="DsrEFH-like"/>
</dbReference>
<name>I3UCV5_ADVKW</name>
<organism evidence="1 2">
    <name type="scientific">Advenella kashmirensis (strain DSM 17095 / LMG 22695 / WT001)</name>
    <name type="common">Tetrathiobacter kashmirensis</name>
    <dbReference type="NCBI Taxonomy" id="1036672"/>
    <lineage>
        <taxon>Bacteria</taxon>
        <taxon>Pseudomonadati</taxon>
        <taxon>Pseudomonadota</taxon>
        <taxon>Betaproteobacteria</taxon>
        <taxon>Burkholderiales</taxon>
        <taxon>Alcaligenaceae</taxon>
    </lineage>
</organism>
<dbReference type="Proteomes" id="UP000005267">
    <property type="component" value="Chromosome"/>
</dbReference>
<proteinExistence type="predicted"/>
<accession>I3UCV5</accession>
<evidence type="ECO:0000313" key="2">
    <source>
        <dbReference type="Proteomes" id="UP000005267"/>
    </source>
</evidence>
<gene>
    <name evidence="1" type="ordered locus">TKWG_13720</name>
</gene>